<proteinExistence type="inferred from homology"/>
<dbReference type="GO" id="GO:0004047">
    <property type="term" value="F:aminomethyltransferase activity"/>
    <property type="evidence" value="ECO:0007669"/>
    <property type="project" value="UniProtKB-EC"/>
</dbReference>
<evidence type="ECO:0000256" key="6">
    <source>
        <dbReference type="ARBA" id="ARBA00047665"/>
    </source>
</evidence>
<dbReference type="EMBL" id="CP014692">
    <property type="protein sequence ID" value="AQS85449.1"/>
    <property type="molecule type" value="Genomic_DNA"/>
</dbReference>
<dbReference type="SUPFAM" id="SSF103025">
    <property type="entry name" value="Folate-binding domain"/>
    <property type="match status" value="1"/>
</dbReference>
<sequence>MSETLRHTPLFSLHENYGAKMVPFAGYAMPLQYADGIMAEHQHTRAHAGLFDVSHMGQVALHPIDGDMDRVALALERVVPVDVLGLKPGRQRYGFLTNDAGGILDDLMIVNMETWFLVVVNAACKARDIALMQRALSSECTVQPLEDRALLALQGPQAVTALERLMPDVVSMKFMDAKTGQLDGAEVIVTRSGYTGEDGFEISVPATAAERIAEALLAQAEVKPIGLGARDSLRLEAGLCLYGSDLDETTTPVEGALEWAIQKARRSGGARAGGFPGADLVLAQLEHGASRRRVGLLAEGRAPVRHGAALFADSEGGASIGVVTSGAFGPTLQAPVAMGYVETGYMLAGTKIFAELRGRRIPVTVAAMPFVPPGFKR</sequence>
<dbReference type="PANTHER" id="PTHR43757">
    <property type="entry name" value="AMINOMETHYLTRANSFERASE"/>
    <property type="match status" value="1"/>
</dbReference>
<dbReference type="Gene3D" id="3.30.1360.120">
    <property type="entry name" value="Probable tRNA modification gtpase trme, domain 1"/>
    <property type="match status" value="1"/>
</dbReference>
<comment type="similarity">
    <text evidence="1">Belongs to the GcvT family.</text>
</comment>
<dbReference type="OrthoDB" id="9774591at2"/>
<dbReference type="InterPro" id="IPR006223">
    <property type="entry name" value="GcvT"/>
</dbReference>
<evidence type="ECO:0000256" key="2">
    <source>
        <dbReference type="ARBA" id="ARBA00012616"/>
    </source>
</evidence>
<evidence type="ECO:0000313" key="11">
    <source>
        <dbReference type="Proteomes" id="UP000188937"/>
    </source>
</evidence>
<dbReference type="Gene3D" id="3.30.70.1400">
    <property type="entry name" value="Aminomethyltransferase beta-barrel domains"/>
    <property type="match status" value="1"/>
</dbReference>
<dbReference type="Gene3D" id="4.10.1250.10">
    <property type="entry name" value="Aminomethyltransferase fragment"/>
    <property type="match status" value="1"/>
</dbReference>
<dbReference type="InterPro" id="IPR013977">
    <property type="entry name" value="GcvT_C"/>
</dbReference>
<evidence type="ECO:0000256" key="3">
    <source>
        <dbReference type="ARBA" id="ARBA00022576"/>
    </source>
</evidence>
<evidence type="ECO:0000259" key="9">
    <source>
        <dbReference type="Pfam" id="PF08669"/>
    </source>
</evidence>
<feature type="binding site" evidence="7">
    <location>
        <position position="201"/>
    </location>
    <ligand>
        <name>substrate</name>
    </ligand>
</feature>
<dbReference type="PANTHER" id="PTHR43757:SF2">
    <property type="entry name" value="AMINOMETHYLTRANSFERASE, MITOCHONDRIAL"/>
    <property type="match status" value="1"/>
</dbReference>
<comment type="catalytic activity">
    <reaction evidence="6">
        <text>N(6)-[(R)-S(8)-aminomethyldihydrolipoyl]-L-lysyl-[protein] + (6S)-5,6,7,8-tetrahydrofolate = N(6)-[(R)-dihydrolipoyl]-L-lysyl-[protein] + (6R)-5,10-methylene-5,6,7,8-tetrahydrofolate + NH4(+)</text>
        <dbReference type="Rhea" id="RHEA:16945"/>
        <dbReference type="Rhea" id="RHEA-COMP:10475"/>
        <dbReference type="Rhea" id="RHEA-COMP:10492"/>
        <dbReference type="ChEBI" id="CHEBI:15636"/>
        <dbReference type="ChEBI" id="CHEBI:28938"/>
        <dbReference type="ChEBI" id="CHEBI:57453"/>
        <dbReference type="ChEBI" id="CHEBI:83100"/>
        <dbReference type="ChEBI" id="CHEBI:83143"/>
        <dbReference type="EC" id="2.1.2.10"/>
    </reaction>
</comment>
<dbReference type="InterPro" id="IPR029043">
    <property type="entry name" value="GcvT/YgfZ_C"/>
</dbReference>
<keyword evidence="3" id="KW-0032">Aminotransferase</keyword>
<evidence type="ECO:0000313" key="10">
    <source>
        <dbReference type="EMBL" id="AQS85449.1"/>
    </source>
</evidence>
<evidence type="ECO:0000256" key="5">
    <source>
        <dbReference type="ARBA" id="ARBA00031395"/>
    </source>
</evidence>
<dbReference type="InterPro" id="IPR027266">
    <property type="entry name" value="TrmE/GcvT-like"/>
</dbReference>
<reference evidence="10 11" key="1">
    <citation type="submission" date="2016-03" db="EMBL/GenBank/DDBJ databases">
        <title>Acetic acid bacteria sequencing.</title>
        <authorList>
            <person name="Brandt J."/>
            <person name="Jakob F."/>
            <person name="Vogel R.F."/>
        </authorList>
    </citation>
    <scope>NUCLEOTIDE SEQUENCE [LARGE SCALE GENOMIC DNA]</scope>
    <source>
        <strain evidence="10 11">TMW2.1153</strain>
    </source>
</reference>
<gene>
    <name evidence="10" type="primary">gcvT</name>
    <name evidence="10" type="ORF">A0U92_12395</name>
</gene>
<dbReference type="GO" id="GO:0006546">
    <property type="term" value="P:glycine catabolic process"/>
    <property type="evidence" value="ECO:0007669"/>
    <property type="project" value="InterPro"/>
</dbReference>
<feature type="domain" description="GCVT N-terminal" evidence="8">
    <location>
        <begin position="11"/>
        <end position="263"/>
    </location>
</feature>
<dbReference type="InterPro" id="IPR006222">
    <property type="entry name" value="GCVT_N"/>
</dbReference>
<dbReference type="AlphaFoldDB" id="A0A1U9KIA0"/>
<keyword evidence="11" id="KW-1185">Reference proteome</keyword>
<dbReference type="STRING" id="435.A0U92_12395"/>
<dbReference type="Pfam" id="PF01571">
    <property type="entry name" value="GCV_T"/>
    <property type="match status" value="1"/>
</dbReference>
<evidence type="ECO:0000256" key="4">
    <source>
        <dbReference type="ARBA" id="ARBA00022679"/>
    </source>
</evidence>
<dbReference type="PIRSF" id="PIRSF006487">
    <property type="entry name" value="GcvT"/>
    <property type="match status" value="1"/>
</dbReference>
<name>A0A1U9KIA0_ACEAC</name>
<keyword evidence="4" id="KW-0808">Transferase</keyword>
<dbReference type="NCBIfam" id="NF001567">
    <property type="entry name" value="PRK00389.1"/>
    <property type="match status" value="1"/>
</dbReference>
<protein>
    <recommendedName>
        <fullName evidence="2">aminomethyltransferase</fullName>
        <ecNumber evidence="2">2.1.2.10</ecNumber>
    </recommendedName>
    <alternativeName>
        <fullName evidence="5">Glycine cleavage system T protein</fullName>
    </alternativeName>
</protein>
<feature type="domain" description="Aminomethyltransferase C-terminal" evidence="9">
    <location>
        <begin position="291"/>
        <end position="371"/>
    </location>
</feature>
<dbReference type="SUPFAM" id="SSF101790">
    <property type="entry name" value="Aminomethyltransferase beta-barrel domain"/>
    <property type="match status" value="1"/>
</dbReference>
<dbReference type="InterPro" id="IPR028896">
    <property type="entry name" value="GcvT/YgfZ/DmdA"/>
</dbReference>
<accession>A0A1U9KIA0</accession>
<dbReference type="GO" id="GO:0005960">
    <property type="term" value="C:glycine cleavage complex"/>
    <property type="evidence" value="ECO:0007669"/>
    <property type="project" value="InterPro"/>
</dbReference>
<organism evidence="10 11">
    <name type="scientific">Acetobacter aceti</name>
    <dbReference type="NCBI Taxonomy" id="435"/>
    <lineage>
        <taxon>Bacteria</taxon>
        <taxon>Pseudomonadati</taxon>
        <taxon>Pseudomonadota</taxon>
        <taxon>Alphaproteobacteria</taxon>
        <taxon>Acetobacterales</taxon>
        <taxon>Acetobacteraceae</taxon>
        <taxon>Acetobacter</taxon>
        <taxon>Acetobacter subgen. Acetobacter</taxon>
    </lineage>
</organism>
<dbReference type="Gene3D" id="2.40.30.110">
    <property type="entry name" value="Aminomethyltransferase beta-barrel domains"/>
    <property type="match status" value="1"/>
</dbReference>
<evidence type="ECO:0000256" key="1">
    <source>
        <dbReference type="ARBA" id="ARBA00008609"/>
    </source>
</evidence>
<dbReference type="NCBIfam" id="NF010093">
    <property type="entry name" value="PRK13579.1"/>
    <property type="match status" value="1"/>
</dbReference>
<evidence type="ECO:0000259" key="8">
    <source>
        <dbReference type="Pfam" id="PF01571"/>
    </source>
</evidence>
<dbReference type="NCBIfam" id="TIGR00528">
    <property type="entry name" value="gcvT"/>
    <property type="match status" value="1"/>
</dbReference>
<dbReference type="EC" id="2.1.2.10" evidence="2"/>
<dbReference type="Pfam" id="PF08669">
    <property type="entry name" value="GCV_T_C"/>
    <property type="match status" value="1"/>
</dbReference>
<dbReference type="Proteomes" id="UP000188937">
    <property type="component" value="Chromosome"/>
</dbReference>
<dbReference type="RefSeq" id="WP_077813502.1">
    <property type="nucleotide sequence ID" value="NZ_CP014692.1"/>
</dbReference>
<evidence type="ECO:0000256" key="7">
    <source>
        <dbReference type="PIRSR" id="PIRSR006487-1"/>
    </source>
</evidence>
<dbReference type="KEGG" id="aace:A0U92_12395"/>
<dbReference type="GO" id="GO:0008483">
    <property type="term" value="F:transaminase activity"/>
    <property type="evidence" value="ECO:0007669"/>
    <property type="project" value="UniProtKB-KW"/>
</dbReference>